<dbReference type="EMBL" id="CM004395">
    <property type="protein sequence ID" value="KAG8646458.1"/>
    <property type="molecule type" value="Genomic_DNA"/>
</dbReference>
<gene>
    <name evidence="1" type="ORF">MANES_09G008350v8</name>
</gene>
<keyword evidence="2" id="KW-1185">Reference proteome</keyword>
<comment type="caution">
    <text evidence="1">The sequence shown here is derived from an EMBL/GenBank/DDBJ whole genome shotgun (WGS) entry which is preliminary data.</text>
</comment>
<sequence length="112" mass="12910">MWEEGEEYGLLKIFIEFVEKNNNACNRDSEYDDEPIFVEKYYSCKSIKGISNASATIQVPSVNMQIEMPLMDAPIMDESSDEDDDFIPNMYSDQKNSIDESLVEEIDSKDDE</sequence>
<proteinExistence type="predicted"/>
<organism evidence="1 2">
    <name type="scientific">Manihot esculenta</name>
    <name type="common">Cassava</name>
    <name type="synonym">Jatropha manihot</name>
    <dbReference type="NCBI Taxonomy" id="3983"/>
    <lineage>
        <taxon>Eukaryota</taxon>
        <taxon>Viridiplantae</taxon>
        <taxon>Streptophyta</taxon>
        <taxon>Embryophyta</taxon>
        <taxon>Tracheophyta</taxon>
        <taxon>Spermatophyta</taxon>
        <taxon>Magnoliopsida</taxon>
        <taxon>eudicotyledons</taxon>
        <taxon>Gunneridae</taxon>
        <taxon>Pentapetalae</taxon>
        <taxon>rosids</taxon>
        <taxon>fabids</taxon>
        <taxon>Malpighiales</taxon>
        <taxon>Euphorbiaceae</taxon>
        <taxon>Crotonoideae</taxon>
        <taxon>Manihoteae</taxon>
        <taxon>Manihot</taxon>
    </lineage>
</organism>
<accession>A0ACB7H416</accession>
<reference evidence="2" key="1">
    <citation type="journal article" date="2016" name="Nat. Biotechnol.">
        <title>Sequencing wild and cultivated cassava and related species reveals extensive interspecific hybridization and genetic diversity.</title>
        <authorList>
            <person name="Bredeson J.V."/>
            <person name="Lyons J.B."/>
            <person name="Prochnik S.E."/>
            <person name="Wu G.A."/>
            <person name="Ha C.M."/>
            <person name="Edsinger-Gonzales E."/>
            <person name="Grimwood J."/>
            <person name="Schmutz J."/>
            <person name="Rabbi I.Y."/>
            <person name="Egesi C."/>
            <person name="Nauluvula P."/>
            <person name="Lebot V."/>
            <person name="Ndunguru J."/>
            <person name="Mkamilo G."/>
            <person name="Bart R.S."/>
            <person name="Setter T.L."/>
            <person name="Gleadow R.M."/>
            <person name="Kulakow P."/>
            <person name="Ferguson M.E."/>
            <person name="Rounsley S."/>
            <person name="Rokhsar D.S."/>
        </authorList>
    </citation>
    <scope>NUCLEOTIDE SEQUENCE [LARGE SCALE GENOMIC DNA]</scope>
    <source>
        <strain evidence="2">cv. AM560-2</strain>
    </source>
</reference>
<protein>
    <submittedName>
        <fullName evidence="1">Uncharacterized protein</fullName>
    </submittedName>
</protein>
<evidence type="ECO:0000313" key="2">
    <source>
        <dbReference type="Proteomes" id="UP000091857"/>
    </source>
</evidence>
<name>A0ACB7H416_MANES</name>
<evidence type="ECO:0000313" key="1">
    <source>
        <dbReference type="EMBL" id="KAG8646458.1"/>
    </source>
</evidence>
<dbReference type="Proteomes" id="UP000091857">
    <property type="component" value="Chromosome 9"/>
</dbReference>